<dbReference type="AlphaFoldDB" id="T1JQF2"/>
<organism evidence="1 2">
    <name type="scientific">Tetranychus urticae</name>
    <name type="common">Two-spotted spider mite</name>
    <dbReference type="NCBI Taxonomy" id="32264"/>
    <lineage>
        <taxon>Eukaryota</taxon>
        <taxon>Metazoa</taxon>
        <taxon>Ecdysozoa</taxon>
        <taxon>Arthropoda</taxon>
        <taxon>Chelicerata</taxon>
        <taxon>Arachnida</taxon>
        <taxon>Acari</taxon>
        <taxon>Acariformes</taxon>
        <taxon>Trombidiformes</taxon>
        <taxon>Prostigmata</taxon>
        <taxon>Eleutherengona</taxon>
        <taxon>Raphignathae</taxon>
        <taxon>Tetranychoidea</taxon>
        <taxon>Tetranychidae</taxon>
        <taxon>Tetranychus</taxon>
    </lineage>
</organism>
<dbReference type="Proteomes" id="UP000015104">
    <property type="component" value="Unassembled WGS sequence"/>
</dbReference>
<dbReference type="HOGENOM" id="CLU_3144585_0_0_1"/>
<evidence type="ECO:0000313" key="1">
    <source>
        <dbReference type="EnsemblMetazoa" id="tetur01g03000.1"/>
    </source>
</evidence>
<keyword evidence="2" id="KW-1185">Reference proteome</keyword>
<proteinExistence type="predicted"/>
<reference evidence="2" key="1">
    <citation type="submission" date="2011-08" db="EMBL/GenBank/DDBJ databases">
        <authorList>
            <person name="Rombauts S."/>
        </authorList>
    </citation>
    <scope>NUCLEOTIDE SEQUENCE</scope>
    <source>
        <strain evidence="2">London</strain>
    </source>
</reference>
<name>T1JQF2_TETUR</name>
<dbReference type="EnsemblMetazoa" id="tetur01g03000.1">
    <property type="protein sequence ID" value="tetur01g03000.1"/>
    <property type="gene ID" value="tetur01g03000"/>
</dbReference>
<evidence type="ECO:0000313" key="2">
    <source>
        <dbReference type="Proteomes" id="UP000015104"/>
    </source>
</evidence>
<sequence>MLQLLLKAIKDVVLNFIRSAGLMKIVWTIEQNVDPIYLERGKIPGYLQL</sequence>
<dbReference type="EMBL" id="CAEY01000437">
    <property type="status" value="NOT_ANNOTATED_CDS"/>
    <property type="molecule type" value="Genomic_DNA"/>
</dbReference>
<reference evidence="1" key="2">
    <citation type="submission" date="2015-06" db="UniProtKB">
        <authorList>
            <consortium name="EnsemblMetazoa"/>
        </authorList>
    </citation>
    <scope>IDENTIFICATION</scope>
</reference>
<protein>
    <submittedName>
        <fullName evidence="1">Uncharacterized protein</fullName>
    </submittedName>
</protein>
<accession>T1JQF2</accession>